<evidence type="ECO:0000313" key="2">
    <source>
        <dbReference type="EMBL" id="ADX46935.1"/>
    </source>
</evidence>
<dbReference type="Proteomes" id="UP000002482">
    <property type="component" value="Chromosome"/>
</dbReference>
<dbReference type="RefSeq" id="WP_013595426.1">
    <property type="nucleotide sequence ID" value="NC_015138.1"/>
</dbReference>
<dbReference type="AlphaFoldDB" id="F0Q6I9"/>
<dbReference type="GeneID" id="34235747"/>
<protein>
    <submittedName>
        <fullName evidence="2">Uncharacterized protein</fullName>
    </submittedName>
</protein>
<dbReference type="HOGENOM" id="CLU_2802533_0_0_4"/>
<organism evidence="2 3">
    <name type="scientific">Paracidovorax avenae (strain ATCC 19860 / DSM 7227 / CCUG 15838 / JCM 20985 / LMG 2117 / NCPPB 1011)</name>
    <name type="common">Acidovorax avenae</name>
    <dbReference type="NCBI Taxonomy" id="643561"/>
    <lineage>
        <taxon>Bacteria</taxon>
        <taxon>Pseudomonadati</taxon>
        <taxon>Pseudomonadota</taxon>
        <taxon>Betaproteobacteria</taxon>
        <taxon>Burkholderiales</taxon>
        <taxon>Comamonadaceae</taxon>
        <taxon>Paracidovorax</taxon>
    </lineage>
</organism>
<sequence length="67" mass="7566">MNEIFDLLLLLVLHWRIGVAVLAALITAVFLAATLHWFTGWYGILLVLLGLAGGMMWEAEWKRSSPR</sequence>
<name>F0Q6I9_PARA1</name>
<evidence type="ECO:0000256" key="1">
    <source>
        <dbReference type="SAM" id="Phobius"/>
    </source>
</evidence>
<dbReference type="KEGG" id="aaa:Acav_3033"/>
<feature type="transmembrane region" description="Helical" evidence="1">
    <location>
        <begin position="39"/>
        <end position="57"/>
    </location>
</feature>
<keyword evidence="1" id="KW-0812">Transmembrane</keyword>
<keyword evidence="1" id="KW-0472">Membrane</keyword>
<keyword evidence="3" id="KW-1185">Reference proteome</keyword>
<feature type="transmembrane region" description="Helical" evidence="1">
    <location>
        <begin position="7"/>
        <end position="33"/>
    </location>
</feature>
<accession>F0Q6I9</accession>
<gene>
    <name evidence="2" type="ordered locus">Acav_3033</name>
</gene>
<dbReference type="EMBL" id="CP002521">
    <property type="protein sequence ID" value="ADX46935.1"/>
    <property type="molecule type" value="Genomic_DNA"/>
</dbReference>
<evidence type="ECO:0000313" key="3">
    <source>
        <dbReference type="Proteomes" id="UP000002482"/>
    </source>
</evidence>
<reference evidence="2" key="1">
    <citation type="submission" date="2011-02" db="EMBL/GenBank/DDBJ databases">
        <title>Complete sequence of Acidovorax avenae subsp. avenae ATCC 19860.</title>
        <authorList>
            <consortium name="US DOE Joint Genome Institute"/>
            <person name="Lucas S."/>
            <person name="Copeland A."/>
            <person name="Lapidus A."/>
            <person name="Cheng J.-F."/>
            <person name="Goodwin L."/>
            <person name="Pitluck S."/>
            <person name="Chertkov O."/>
            <person name="Held B."/>
            <person name="Detter J.C."/>
            <person name="Han C."/>
            <person name="Tapia R."/>
            <person name="Land M."/>
            <person name="Hauser L."/>
            <person name="Kyrpides N."/>
            <person name="Ivanova N."/>
            <person name="Ovchinnikova G."/>
            <person name="Pagani I."/>
            <person name="Gordon S."/>
            <person name="Woyke T."/>
        </authorList>
    </citation>
    <scope>NUCLEOTIDE SEQUENCE</scope>
    <source>
        <strain evidence="2">ATCC 19860</strain>
    </source>
</reference>
<keyword evidence="1" id="KW-1133">Transmembrane helix</keyword>
<dbReference type="OrthoDB" id="9971404at2"/>
<proteinExistence type="predicted"/>